<dbReference type="Proteomes" id="UP000192257">
    <property type="component" value="Unassembled WGS sequence"/>
</dbReference>
<evidence type="ECO:0000313" key="1">
    <source>
        <dbReference type="EMBL" id="ORC81205.1"/>
    </source>
</evidence>
<reference evidence="1 2" key="1">
    <citation type="submission" date="2017-03" db="EMBL/GenBank/DDBJ databases">
        <title>An alternative strategy for trypanosome survival in the mammalian bloodstream revealed through genome and transcriptome analysis of the ubiquitous bovine parasite Trypanosoma (Megatrypanum) theileri.</title>
        <authorList>
            <person name="Kelly S."/>
            <person name="Ivens A."/>
            <person name="Mott A."/>
            <person name="O'Neill E."/>
            <person name="Emms D."/>
            <person name="Macleod O."/>
            <person name="Voorheis P."/>
            <person name="Matthews J."/>
            <person name="Matthews K."/>
            <person name="Carrington M."/>
        </authorList>
    </citation>
    <scope>NUCLEOTIDE SEQUENCE [LARGE SCALE GENOMIC DNA]</scope>
    <source>
        <strain evidence="1">Edinburgh</strain>
    </source>
</reference>
<gene>
    <name evidence="1" type="ORF">TM35_001251000</name>
</gene>
<name>A0A1X0NDX8_9TRYP</name>
<keyword evidence="2" id="KW-1185">Reference proteome</keyword>
<comment type="caution">
    <text evidence="1">The sequence shown here is derived from an EMBL/GenBank/DDBJ whole genome shotgun (WGS) entry which is preliminary data.</text>
</comment>
<dbReference type="RefSeq" id="XP_028876883.1">
    <property type="nucleotide sequence ID" value="XM_029031820.1"/>
</dbReference>
<evidence type="ECO:0000313" key="2">
    <source>
        <dbReference type="Proteomes" id="UP000192257"/>
    </source>
</evidence>
<dbReference type="EMBL" id="NBCO01000125">
    <property type="protein sequence ID" value="ORC81205.1"/>
    <property type="molecule type" value="Genomic_DNA"/>
</dbReference>
<dbReference type="VEuPathDB" id="TriTrypDB:TM35_001251000"/>
<sequence>MFDITLLNIIMEGRSVGGHLEMGMVCVRNRCSGSGNVPSFIVLVQGVCFHERRLWRWGCEQHCIASSANANELQTNNTTVLDCVGSDTCVVVYVLRSFVCVPK</sequence>
<dbReference type="GeneID" id="39991600"/>
<organism evidence="1 2">
    <name type="scientific">Trypanosoma theileri</name>
    <dbReference type="NCBI Taxonomy" id="67003"/>
    <lineage>
        <taxon>Eukaryota</taxon>
        <taxon>Discoba</taxon>
        <taxon>Euglenozoa</taxon>
        <taxon>Kinetoplastea</taxon>
        <taxon>Metakinetoplastina</taxon>
        <taxon>Trypanosomatida</taxon>
        <taxon>Trypanosomatidae</taxon>
        <taxon>Trypanosoma</taxon>
    </lineage>
</organism>
<proteinExistence type="predicted"/>
<protein>
    <submittedName>
        <fullName evidence="1">Uncharacterized protein</fullName>
    </submittedName>
</protein>
<dbReference type="AlphaFoldDB" id="A0A1X0NDX8"/>
<accession>A0A1X0NDX8</accession>